<dbReference type="STRING" id="448386.A0A2V3IZL2"/>
<gene>
    <name evidence="3" type="ORF">BWQ96_02728</name>
</gene>
<organism evidence="3 4">
    <name type="scientific">Gracilariopsis chorda</name>
    <dbReference type="NCBI Taxonomy" id="448386"/>
    <lineage>
        <taxon>Eukaryota</taxon>
        <taxon>Rhodophyta</taxon>
        <taxon>Florideophyceae</taxon>
        <taxon>Rhodymeniophycidae</taxon>
        <taxon>Gracilariales</taxon>
        <taxon>Gracilariaceae</taxon>
        <taxon>Gracilariopsis</taxon>
    </lineage>
</organism>
<proteinExistence type="predicted"/>
<feature type="compositionally biased region" description="Polar residues" evidence="1">
    <location>
        <begin position="1306"/>
        <end position="1335"/>
    </location>
</feature>
<dbReference type="OrthoDB" id="27962at2759"/>
<feature type="region of interest" description="Disordered" evidence="1">
    <location>
        <begin position="1306"/>
        <end position="1379"/>
    </location>
</feature>
<dbReference type="GO" id="GO:0005802">
    <property type="term" value="C:trans-Golgi network"/>
    <property type="evidence" value="ECO:0007669"/>
    <property type="project" value="TreeGrafter"/>
</dbReference>
<dbReference type="InterPro" id="IPR058563">
    <property type="entry name" value="Trs120_TRAPPC9_N"/>
</dbReference>
<dbReference type="Proteomes" id="UP000247409">
    <property type="component" value="Unassembled WGS sequence"/>
</dbReference>
<feature type="region of interest" description="Disordered" evidence="1">
    <location>
        <begin position="79"/>
        <end position="104"/>
    </location>
</feature>
<comment type="caution">
    <text evidence="3">The sequence shown here is derived from an EMBL/GenBank/DDBJ whole genome shotgun (WGS) entry which is preliminary data.</text>
</comment>
<evidence type="ECO:0000313" key="3">
    <source>
        <dbReference type="EMBL" id="PXF47584.1"/>
    </source>
</evidence>
<feature type="domain" description="Trs120/TRAPPC9 N-terminal" evidence="2">
    <location>
        <begin position="373"/>
        <end position="438"/>
    </location>
</feature>
<feature type="compositionally biased region" description="Polar residues" evidence="1">
    <location>
        <begin position="1347"/>
        <end position="1363"/>
    </location>
</feature>
<name>A0A2V3IZL2_9FLOR</name>
<evidence type="ECO:0000259" key="2">
    <source>
        <dbReference type="Pfam" id="PF08626"/>
    </source>
</evidence>
<dbReference type="PANTHER" id="PTHR21512">
    <property type="entry name" value="TRAFFICKING PROTEIN PARTICLE COMPLEX SUBUNIT 9"/>
    <property type="match status" value="1"/>
</dbReference>
<dbReference type="Pfam" id="PF08626">
    <property type="entry name" value="TRAPPC9-Trs120"/>
    <property type="match status" value="1"/>
</dbReference>
<evidence type="ECO:0000313" key="4">
    <source>
        <dbReference type="Proteomes" id="UP000247409"/>
    </source>
</evidence>
<sequence>MDAGGSFLDFACVRVAVIPAGPALSDQRFGELTSYLTWLREIPTSALPRRGGLPRASTNATYSSMPASYREAWAAANDSSLSRSRSSARDVKPSQKRSTLLSLKPVSSRSVSNISSNESASTNTIKLQPSTSTFASIPTSVTSGVATSAGPNSSAPSQIPIGDRSTPRTTLPVGRPCPLPRARTAPSVARSNACELNLSCPDVDSCFRLRYEILHRDTFGKLLTRPPSEWDSFHSSKIWAVFAVADATKCSTKDECEKAIGEARQDFVSTLGEFKDAEVKRLIVFMPQDDDQQRSFVEEEHLATKKDGDVPVFYTVGYVPEQSRVQEMRLEVRAHLYQCAATLLGALDRECFQKRESPPAELILSPIDERHSVDRQSKLVKRRQGRLDKMHGDYLLLMGQPGEALLKYNYAMERAKANSDRLWLAGAMEGWSAAHVLLYVGAGGSPNDALFCNRIIAHYADIYKLYQKKRVAEPEAAAALRLAEFLGRWTNRRKEALDAAEHAATVGEGLRAQKRAALWEALARFSERMGCRRKAGLFLYRLAHLNASQSVWPSAVALMSAAEKQLSPKGYKPWPDLNRKLLLAAASHAIEAGDSTAAARLYAEALTVSPLSQKNRRESDEAIVTALRKAHVPPFLPSIGSILAVTEIHALQVQDLVLRGKETHPPNRKNISTEGQRAGPFIYNPFEVRNERQRAAAAARRAVTWVRGEAAQISVGLRNKIAANLVVDLIAVLMTHKKGSKEDPSDGSVKTSISLSESSSKIWVDDEKSSATHANEVRNLLDESKRIVKTKSETMTIPVTEDKAGTTKHIEVVPKQTGVFYLEGLLVRLFDGILVILRPVEGDEQEVEVTVIPRLPRISLTSYSTEGEATENLSSRKPLSVFHGESRTLRVEMKNAGPVKMRWVSAQVFSSHPDSLRIIKHNFSSQSFLKGLENHGDHKSVLIEVLGRSLNPRKTGEKSSREVHGQRTVPKISVHVEYEGEYEGEGAEGTIRESRSSVRINCQPAVVVRRVNILQGLPTRNQIGDQCEQGSIIVVEVSNEVSAPATITIDSALQSPEASVRKPRTDTGTDDILNEEGFVESGASARLLCSVPNETLNTIRMRALSSPVNSNSKNQVSDSAVFVVKWSLPALGRKGEIPFTATELGQISSLPRRGADLFWRETSLRSLPSLLPKQADVTVQIAREANQVVGAHELSREMGRCSPAIQVQVGCFWTAKISVRNVCSQQFLQRCVMDLELKQLDDQSNTTGRLHRCSMIGAVQRISVGAFRRNGETFDHFVRIRIDSTGTFHLIAYLYEVDDKNQVNYPSNGKSGLNNNHGLVGASQGNSGTNSNQIGSKLGVPEDKETNSTSSPSSARFGSQSKTPRLVSGDAVRTSPTQQKYELPEKLEERPRMVRVREKTLLSGRVVQPITIDTYSNASSANGIRSKLLAVAAVEFATERKTDSNYTAKLTPYFDAVHIQEQQNNADDQAEIQQSTPDVI</sequence>
<keyword evidence="4" id="KW-1185">Reference proteome</keyword>
<feature type="region of interest" description="Disordered" evidence="1">
    <location>
        <begin position="142"/>
        <end position="178"/>
    </location>
</feature>
<feature type="compositionally biased region" description="Polar residues" evidence="1">
    <location>
        <begin position="142"/>
        <end position="157"/>
    </location>
</feature>
<accession>A0A2V3IZL2</accession>
<reference evidence="3 4" key="1">
    <citation type="journal article" date="2018" name="Mol. Biol. Evol.">
        <title>Analysis of the draft genome of the red seaweed Gracilariopsis chorda provides insights into genome size evolution in Rhodophyta.</title>
        <authorList>
            <person name="Lee J."/>
            <person name="Yang E.C."/>
            <person name="Graf L."/>
            <person name="Yang J.H."/>
            <person name="Qiu H."/>
            <person name="Zel Zion U."/>
            <person name="Chan C.X."/>
            <person name="Stephens T.G."/>
            <person name="Weber A.P.M."/>
            <person name="Boo G.H."/>
            <person name="Boo S.M."/>
            <person name="Kim K.M."/>
            <person name="Shin Y."/>
            <person name="Jung M."/>
            <person name="Lee S.J."/>
            <person name="Yim H.S."/>
            <person name="Lee J.H."/>
            <person name="Bhattacharya D."/>
            <person name="Yoon H.S."/>
        </authorList>
    </citation>
    <scope>NUCLEOTIDE SEQUENCE [LARGE SCALE GENOMIC DNA]</scope>
    <source>
        <strain evidence="3 4">SKKU-2015</strain>
        <tissue evidence="3">Whole body</tissue>
    </source>
</reference>
<evidence type="ECO:0000256" key="1">
    <source>
        <dbReference type="SAM" id="MobiDB-lite"/>
    </source>
</evidence>
<dbReference type="EMBL" id="NBIV01000023">
    <property type="protein sequence ID" value="PXF47584.1"/>
    <property type="molecule type" value="Genomic_DNA"/>
</dbReference>
<protein>
    <recommendedName>
        <fullName evidence="2">Trs120/TRAPPC9 N-terminal domain-containing protein</fullName>
    </recommendedName>
</protein>
<dbReference type="InterPro" id="IPR013935">
    <property type="entry name" value="Trs120_TRAPPC9"/>
</dbReference>
<dbReference type="PANTHER" id="PTHR21512:SF5">
    <property type="entry name" value="TRAFFICKING PROTEIN PARTICLE COMPLEX SUBUNIT 9"/>
    <property type="match status" value="1"/>
</dbReference>